<keyword evidence="2" id="KW-1185">Reference proteome</keyword>
<accession>A0A5N6P8H8</accession>
<comment type="caution">
    <text evidence="1">The sequence shown here is derived from an EMBL/GenBank/DDBJ whole genome shotgun (WGS) entry which is preliminary data.</text>
</comment>
<evidence type="ECO:0000313" key="2">
    <source>
        <dbReference type="Proteomes" id="UP000326396"/>
    </source>
</evidence>
<proteinExistence type="predicted"/>
<protein>
    <submittedName>
        <fullName evidence="1">Uncharacterized protein</fullName>
    </submittedName>
</protein>
<name>A0A5N6P8H8_9ASTR</name>
<dbReference type="Proteomes" id="UP000326396">
    <property type="component" value="Linkage Group LG14"/>
</dbReference>
<evidence type="ECO:0000313" key="1">
    <source>
        <dbReference type="EMBL" id="KAD5961966.1"/>
    </source>
</evidence>
<dbReference type="EMBL" id="SZYD01000006">
    <property type="protein sequence ID" value="KAD5961966.1"/>
    <property type="molecule type" value="Genomic_DNA"/>
</dbReference>
<gene>
    <name evidence="1" type="ORF">E3N88_13439</name>
</gene>
<reference evidence="1 2" key="1">
    <citation type="submission" date="2019-05" db="EMBL/GenBank/DDBJ databases">
        <title>Mikania micrantha, genome provides insights into the molecular mechanism of rapid growth.</title>
        <authorList>
            <person name="Liu B."/>
        </authorList>
    </citation>
    <scope>NUCLEOTIDE SEQUENCE [LARGE SCALE GENOMIC DNA]</scope>
    <source>
        <strain evidence="1">NLD-2019</strain>
        <tissue evidence="1">Leaf</tissue>
    </source>
</reference>
<organism evidence="1 2">
    <name type="scientific">Mikania micrantha</name>
    <name type="common">bitter vine</name>
    <dbReference type="NCBI Taxonomy" id="192012"/>
    <lineage>
        <taxon>Eukaryota</taxon>
        <taxon>Viridiplantae</taxon>
        <taxon>Streptophyta</taxon>
        <taxon>Embryophyta</taxon>
        <taxon>Tracheophyta</taxon>
        <taxon>Spermatophyta</taxon>
        <taxon>Magnoliopsida</taxon>
        <taxon>eudicotyledons</taxon>
        <taxon>Gunneridae</taxon>
        <taxon>Pentapetalae</taxon>
        <taxon>asterids</taxon>
        <taxon>campanulids</taxon>
        <taxon>Asterales</taxon>
        <taxon>Asteraceae</taxon>
        <taxon>Asteroideae</taxon>
        <taxon>Heliantheae alliance</taxon>
        <taxon>Eupatorieae</taxon>
        <taxon>Mikania</taxon>
    </lineage>
</organism>
<sequence>MRFRSVYLSLAEIRRAKCIIPGWLGCGIIWWWDVVVLSRGTYGNMEYSTKPTVDRIHLWMEVGKTKEALKNFPVGGALCLGHDSCFCPGHVLEKLTGNRVGDFGWYCLVDGHEMDEGPSVKNSGILWVLRGLAYHFIIQQSGCILRVYEGGCS</sequence>
<dbReference type="AlphaFoldDB" id="A0A5N6P8H8"/>